<dbReference type="GO" id="GO:0035438">
    <property type="term" value="F:cyclic-di-GMP binding"/>
    <property type="evidence" value="ECO:0007669"/>
    <property type="project" value="InterPro"/>
</dbReference>
<evidence type="ECO:0000313" key="5">
    <source>
        <dbReference type="Proteomes" id="UP000221860"/>
    </source>
</evidence>
<evidence type="ECO:0000313" key="4">
    <source>
        <dbReference type="EMBL" id="PHP26328.1"/>
    </source>
</evidence>
<dbReference type="EMBL" id="NQWH01000042">
    <property type="protein sequence ID" value="PHP26328.1"/>
    <property type="molecule type" value="Genomic_DNA"/>
</dbReference>
<keyword evidence="2" id="KW-0812">Transmembrane</keyword>
<accession>A0A2G1MC94</accession>
<evidence type="ECO:0000256" key="2">
    <source>
        <dbReference type="SAM" id="Phobius"/>
    </source>
</evidence>
<reference evidence="4 5" key="1">
    <citation type="submission" date="2017-08" db="EMBL/GenBank/DDBJ databases">
        <title>Draft Genome Sequence of Loktanella cinnabarina Strain XM1, Isolated from Coastal Surface Water.</title>
        <authorList>
            <person name="Ma R."/>
            <person name="Wang J."/>
            <person name="Wang Q."/>
            <person name="Ma Z."/>
            <person name="Li J."/>
            <person name="Chen L."/>
        </authorList>
    </citation>
    <scope>NUCLEOTIDE SEQUENCE [LARGE SCALE GENOMIC DNA]</scope>
    <source>
        <strain evidence="4 5">XM1</strain>
    </source>
</reference>
<evidence type="ECO:0000259" key="3">
    <source>
        <dbReference type="Pfam" id="PF07238"/>
    </source>
</evidence>
<keyword evidence="5" id="KW-1185">Reference proteome</keyword>
<organism evidence="4 5">
    <name type="scientific">Limimaricola cinnabarinus</name>
    <dbReference type="NCBI Taxonomy" id="1125964"/>
    <lineage>
        <taxon>Bacteria</taxon>
        <taxon>Pseudomonadati</taxon>
        <taxon>Pseudomonadota</taxon>
        <taxon>Alphaproteobacteria</taxon>
        <taxon>Rhodobacterales</taxon>
        <taxon>Paracoccaceae</taxon>
        <taxon>Limimaricola</taxon>
    </lineage>
</organism>
<sequence>RDRARLAARLARHACPVGPEAARAAADEGAAQQAGGPQAGPRMPQIAGFAAVALALAAIATLMAGRMLRRAKRRGKRHAVNLPARIRSGTAETETRLVDISQQGAKLRLDAGFEPAGLRGVTILLGDRRIGATARWRNKHYLGVQFLRPLPEDAVAPILTQTDPEAGEAQPG</sequence>
<feature type="region of interest" description="Disordered" evidence="1">
    <location>
        <begin position="18"/>
        <end position="41"/>
    </location>
</feature>
<keyword evidence="2" id="KW-0472">Membrane</keyword>
<evidence type="ECO:0000256" key="1">
    <source>
        <dbReference type="SAM" id="MobiDB-lite"/>
    </source>
</evidence>
<gene>
    <name evidence="4" type="ORF">CJ301_16905</name>
</gene>
<feature type="domain" description="PilZ" evidence="3">
    <location>
        <begin position="72"/>
        <end position="154"/>
    </location>
</feature>
<feature type="non-terminal residue" evidence="4">
    <location>
        <position position="1"/>
    </location>
</feature>
<dbReference type="AlphaFoldDB" id="A0A2G1MC94"/>
<name>A0A2G1MC94_9RHOB</name>
<keyword evidence="2" id="KW-1133">Transmembrane helix</keyword>
<feature type="transmembrane region" description="Helical" evidence="2">
    <location>
        <begin position="46"/>
        <end position="68"/>
    </location>
</feature>
<proteinExistence type="predicted"/>
<dbReference type="Pfam" id="PF07238">
    <property type="entry name" value="PilZ"/>
    <property type="match status" value="1"/>
</dbReference>
<dbReference type="RefSeq" id="WP_162620593.1">
    <property type="nucleotide sequence ID" value="NZ_KZ304982.1"/>
</dbReference>
<comment type="caution">
    <text evidence="4">The sequence shown here is derived from an EMBL/GenBank/DDBJ whole genome shotgun (WGS) entry which is preliminary data.</text>
</comment>
<dbReference type="SUPFAM" id="SSF141371">
    <property type="entry name" value="PilZ domain-like"/>
    <property type="match status" value="1"/>
</dbReference>
<dbReference type="InterPro" id="IPR009875">
    <property type="entry name" value="PilZ_domain"/>
</dbReference>
<dbReference type="Proteomes" id="UP000221860">
    <property type="component" value="Unassembled WGS sequence"/>
</dbReference>
<dbReference type="Gene3D" id="2.40.10.220">
    <property type="entry name" value="predicted glycosyltransferase like domains"/>
    <property type="match status" value="1"/>
</dbReference>
<protein>
    <recommendedName>
        <fullName evidence="3">PilZ domain-containing protein</fullName>
    </recommendedName>
</protein>